<protein>
    <submittedName>
        <fullName evidence="1">Uncharacterized protein</fullName>
    </submittedName>
</protein>
<dbReference type="RefSeq" id="WP_148941673.1">
    <property type="nucleotide sequence ID" value="NZ_VTEI01000014.1"/>
</dbReference>
<accession>A0A5D4NK74</accession>
<dbReference type="OrthoDB" id="2888532at2"/>
<gene>
    <name evidence="1" type="ORF">FZC78_19070</name>
</gene>
<dbReference type="EMBL" id="VTEI01000014">
    <property type="protein sequence ID" value="TYS14259.1"/>
    <property type="molecule type" value="Genomic_DNA"/>
</dbReference>
<reference evidence="1 2" key="1">
    <citation type="submission" date="2019-08" db="EMBL/GenBank/DDBJ databases">
        <title>Bacillus genomes from the desert of Cuatro Cienegas, Coahuila.</title>
        <authorList>
            <person name="Olmedo-Alvarez G."/>
        </authorList>
    </citation>
    <scope>NUCLEOTIDE SEQUENCE [LARGE SCALE GENOMIC DNA]</scope>
    <source>
        <strain evidence="1 2">CH34_1T</strain>
    </source>
</reference>
<name>A0A5D4NK74_9BACI</name>
<dbReference type="AlphaFoldDB" id="A0A5D4NK74"/>
<dbReference type="Proteomes" id="UP000322267">
    <property type="component" value="Unassembled WGS sequence"/>
</dbReference>
<organism evidence="1 2">
    <name type="scientific">Rossellomorea vietnamensis</name>
    <dbReference type="NCBI Taxonomy" id="218284"/>
    <lineage>
        <taxon>Bacteria</taxon>
        <taxon>Bacillati</taxon>
        <taxon>Bacillota</taxon>
        <taxon>Bacilli</taxon>
        <taxon>Bacillales</taxon>
        <taxon>Bacillaceae</taxon>
        <taxon>Rossellomorea</taxon>
    </lineage>
</organism>
<evidence type="ECO:0000313" key="1">
    <source>
        <dbReference type="EMBL" id="TYS14259.1"/>
    </source>
</evidence>
<evidence type="ECO:0000313" key="2">
    <source>
        <dbReference type="Proteomes" id="UP000322267"/>
    </source>
</evidence>
<sequence>MNIKKVSLCLNVDDPEQKTLHDFVTKLPNGDKRNGSQFLKTLVDREHQRSLQKKEVIKTAGGGITLRL</sequence>
<comment type="caution">
    <text evidence="1">The sequence shown here is derived from an EMBL/GenBank/DDBJ whole genome shotgun (WGS) entry which is preliminary data.</text>
</comment>
<proteinExistence type="predicted"/>